<feature type="region of interest" description="Disordered" evidence="6">
    <location>
        <begin position="1"/>
        <end position="115"/>
    </location>
</feature>
<dbReference type="InterPro" id="IPR004038">
    <property type="entry name" value="Ribosomal_eL8/eL30/eS12/Gad45"/>
</dbReference>
<dbReference type="EMBL" id="JAOAOG010000291">
    <property type="protein sequence ID" value="KAJ6232586.1"/>
    <property type="molecule type" value="Genomic_DNA"/>
</dbReference>
<comment type="function">
    <text evidence="5">Required for ribosome biogenesis. Part of a complex which catalyzes pseudouridylation of rRNA. This involves the isomerization of uridine such that the ribose is subsequently attached to C5, instead of the normal N1. Pseudouridine ('psi') residues may serve to stabilize the conformation of rRNAs.</text>
</comment>
<protein>
    <recommendedName>
        <fullName evidence="5">H/ACA ribonucleoprotein complex subunit 2</fullName>
    </recommendedName>
    <alternativeName>
        <fullName evidence="5">Nucleolar protein family A member 2</fullName>
    </alternativeName>
</protein>
<feature type="compositionally biased region" description="Basic residues" evidence="6">
    <location>
        <begin position="83"/>
        <end position="108"/>
    </location>
</feature>
<dbReference type="InterPro" id="IPR002415">
    <property type="entry name" value="H/ACA_rnp_Nhp2-like"/>
</dbReference>
<comment type="caution">
    <text evidence="8">The sequence shown here is derived from an EMBL/GenBank/DDBJ whole genome shotgun (WGS) entry which is preliminary data.</text>
</comment>
<gene>
    <name evidence="8" type="ORF">M0813_04803</name>
</gene>
<dbReference type="PRINTS" id="PR00883">
    <property type="entry name" value="NUCLEARHMG"/>
</dbReference>
<evidence type="ECO:0000256" key="4">
    <source>
        <dbReference type="ARBA" id="ARBA00023274"/>
    </source>
</evidence>
<dbReference type="SUPFAM" id="SSF55315">
    <property type="entry name" value="L30e-like"/>
    <property type="match status" value="1"/>
</dbReference>
<comment type="subcellular location">
    <subcellularLocation>
        <location evidence="1 5">Nucleus</location>
        <location evidence="1 5">Nucleolus</location>
    </subcellularLocation>
</comment>
<feature type="domain" description="Ribosomal protein eL8/eL30/eS12/Gadd45" evidence="7">
    <location>
        <begin position="131"/>
        <end position="217"/>
    </location>
</feature>
<feature type="compositionally biased region" description="Basic residues" evidence="6">
    <location>
        <begin position="37"/>
        <end position="52"/>
    </location>
</feature>
<dbReference type="Gene3D" id="3.30.1330.30">
    <property type="match status" value="1"/>
</dbReference>
<accession>A0ABQ8XIW4</accession>
<name>A0ABQ8XIW4_9EUKA</name>
<keyword evidence="4 5" id="KW-0687">Ribonucleoprotein</keyword>
<evidence type="ECO:0000256" key="3">
    <source>
        <dbReference type="ARBA" id="ARBA00023242"/>
    </source>
</evidence>
<evidence type="ECO:0000259" key="7">
    <source>
        <dbReference type="Pfam" id="PF01248"/>
    </source>
</evidence>
<comment type="similarity">
    <text evidence="2 5">Belongs to the eukaryotic ribosomal protein eL8 family.</text>
</comment>
<dbReference type="PRINTS" id="PR00881">
    <property type="entry name" value="L7ARS6FAMILY"/>
</dbReference>
<evidence type="ECO:0000256" key="1">
    <source>
        <dbReference type="ARBA" id="ARBA00004604"/>
    </source>
</evidence>
<evidence type="ECO:0000256" key="2">
    <source>
        <dbReference type="ARBA" id="ARBA00007337"/>
    </source>
</evidence>
<dbReference type="InterPro" id="IPR018492">
    <property type="entry name" value="Ribosomal_eL8/Nhp2"/>
</dbReference>
<comment type="function">
    <text evidence="5">Common component of the spliceosome and rRNA processing machinery.</text>
</comment>
<feature type="compositionally biased region" description="Basic residues" evidence="6">
    <location>
        <begin position="60"/>
        <end position="75"/>
    </location>
</feature>
<dbReference type="Proteomes" id="UP001150062">
    <property type="component" value="Unassembled WGS sequence"/>
</dbReference>
<keyword evidence="5" id="KW-0694">RNA-binding</keyword>
<reference evidence="8" key="1">
    <citation type="submission" date="2022-08" db="EMBL/GenBank/DDBJ databases">
        <title>Novel sulfate-reducing endosymbionts in the free-living metamonad Anaeramoeba.</title>
        <authorList>
            <person name="Jerlstrom-Hultqvist J."/>
            <person name="Cepicka I."/>
            <person name="Gallot-Lavallee L."/>
            <person name="Salas-Leiva D."/>
            <person name="Curtis B.A."/>
            <person name="Zahonova K."/>
            <person name="Pipaliya S."/>
            <person name="Dacks J."/>
            <person name="Roger A.J."/>
        </authorList>
    </citation>
    <scope>NUCLEOTIDE SEQUENCE</scope>
    <source>
        <strain evidence="8">Schooner1</strain>
    </source>
</reference>
<sequence>MSDHKTKKKKKSKKHQKKKDKKKEEMEIEQSVVQKTPSKKKDKKKKDKKVKKEKKEKVEKKKSKKKKDKSPKKSKTVPETKKESKKNKKTKKDKKKKEKKVKKEKQKKISNNNGFDLRAKPLAKDQIKIKILDLISEANSYQLVRKGANEATKMLNRSQAEFIVICADVIPLEILLHLPLLCEDKNIPFCFLPSSMALGKSCGLTRRITACAVIKSDRNPIQRKIDSLKAEMEQMLMNQD</sequence>
<evidence type="ECO:0000313" key="8">
    <source>
        <dbReference type="EMBL" id="KAJ6232586.1"/>
    </source>
</evidence>
<organism evidence="8 9">
    <name type="scientific">Anaeramoeba flamelloides</name>
    <dbReference type="NCBI Taxonomy" id="1746091"/>
    <lineage>
        <taxon>Eukaryota</taxon>
        <taxon>Metamonada</taxon>
        <taxon>Anaeramoebidae</taxon>
        <taxon>Anaeramoeba</taxon>
    </lineage>
</organism>
<dbReference type="InterPro" id="IPR029064">
    <property type="entry name" value="Ribosomal_eL30-like_sf"/>
</dbReference>
<evidence type="ECO:0000256" key="6">
    <source>
        <dbReference type="SAM" id="MobiDB-lite"/>
    </source>
</evidence>
<keyword evidence="9" id="KW-1185">Reference proteome</keyword>
<evidence type="ECO:0000313" key="9">
    <source>
        <dbReference type="Proteomes" id="UP001150062"/>
    </source>
</evidence>
<proteinExistence type="inferred from homology"/>
<feature type="compositionally biased region" description="Basic residues" evidence="6">
    <location>
        <begin position="1"/>
        <end position="21"/>
    </location>
</feature>
<keyword evidence="3 5" id="KW-0539">Nucleus</keyword>
<evidence type="ECO:0000256" key="5">
    <source>
        <dbReference type="RuleBase" id="RU366039"/>
    </source>
</evidence>
<dbReference type="Pfam" id="PF01248">
    <property type="entry name" value="Ribosomal_L7Ae"/>
    <property type="match status" value="1"/>
</dbReference>